<name>A0AAV5RTI3_MAUHU</name>
<reference evidence="1 2" key="1">
    <citation type="journal article" date="2023" name="Elife">
        <title>Identification of key yeast species and microbe-microbe interactions impacting larval growth of Drosophila in the wild.</title>
        <authorList>
            <person name="Mure A."/>
            <person name="Sugiura Y."/>
            <person name="Maeda R."/>
            <person name="Honda K."/>
            <person name="Sakurai N."/>
            <person name="Takahashi Y."/>
            <person name="Watada M."/>
            <person name="Katoh T."/>
            <person name="Gotoh A."/>
            <person name="Gotoh Y."/>
            <person name="Taniguchi I."/>
            <person name="Nakamura K."/>
            <person name="Hayashi T."/>
            <person name="Katayama T."/>
            <person name="Uemura T."/>
            <person name="Hattori Y."/>
        </authorList>
    </citation>
    <scope>NUCLEOTIDE SEQUENCE [LARGE SCALE GENOMIC DNA]</scope>
    <source>
        <strain evidence="1 2">KH-74</strain>
    </source>
</reference>
<dbReference type="Proteomes" id="UP001377567">
    <property type="component" value="Unassembled WGS sequence"/>
</dbReference>
<dbReference type="AlphaFoldDB" id="A0AAV5RTI3"/>
<comment type="caution">
    <text evidence="1">The sequence shown here is derived from an EMBL/GenBank/DDBJ whole genome shotgun (WGS) entry which is preliminary data.</text>
</comment>
<dbReference type="Pfam" id="PF17241">
    <property type="entry name" value="Retrotran_gag_4"/>
    <property type="match status" value="1"/>
</dbReference>
<accession>A0AAV5RTI3</accession>
<keyword evidence="2" id="KW-1185">Reference proteome</keyword>
<dbReference type="EMBL" id="BTGD01000001">
    <property type="protein sequence ID" value="GMM54022.1"/>
    <property type="molecule type" value="Genomic_DNA"/>
</dbReference>
<evidence type="ECO:0000313" key="1">
    <source>
        <dbReference type="EMBL" id="GMM54022.1"/>
    </source>
</evidence>
<protein>
    <submittedName>
        <fullName evidence="1">Uncharacterized protein</fullName>
    </submittedName>
</protein>
<gene>
    <name evidence="1" type="ORF">DAKH74_006380</name>
</gene>
<sequence>MSTFIIDLNKQVMSPGRDGKDIAIKLKGASNYKKWYKALSNYLTKISFVLEEYFRLGEIPTTVSGQNLQPAEVITIINFLESKLETVVVISGAIDDSAFQRVDNYGFEFRLKEVDDRNNFSRLQILT</sequence>
<dbReference type="InterPro" id="IPR035179">
    <property type="entry name" value="DUF5314"/>
</dbReference>
<organism evidence="1 2">
    <name type="scientific">Maudiozyma humilis</name>
    <name type="common">Sour dough yeast</name>
    <name type="synonym">Kazachstania humilis</name>
    <dbReference type="NCBI Taxonomy" id="51915"/>
    <lineage>
        <taxon>Eukaryota</taxon>
        <taxon>Fungi</taxon>
        <taxon>Dikarya</taxon>
        <taxon>Ascomycota</taxon>
        <taxon>Saccharomycotina</taxon>
        <taxon>Saccharomycetes</taxon>
        <taxon>Saccharomycetales</taxon>
        <taxon>Saccharomycetaceae</taxon>
        <taxon>Maudiozyma</taxon>
    </lineage>
</organism>
<proteinExistence type="predicted"/>
<evidence type="ECO:0000313" key="2">
    <source>
        <dbReference type="Proteomes" id="UP001377567"/>
    </source>
</evidence>